<dbReference type="Gene3D" id="3.40.50.1820">
    <property type="entry name" value="alpha/beta hydrolase"/>
    <property type="match status" value="1"/>
</dbReference>
<feature type="chain" id="PRO_5045765351" evidence="1">
    <location>
        <begin position="35"/>
        <end position="292"/>
    </location>
</feature>
<dbReference type="PANTHER" id="PTHR37017">
    <property type="entry name" value="AB HYDROLASE-1 DOMAIN-CONTAINING PROTEIN-RELATED"/>
    <property type="match status" value="1"/>
</dbReference>
<gene>
    <name evidence="3" type="ORF">OKJ48_09520</name>
</gene>
<dbReference type="Pfam" id="PF12697">
    <property type="entry name" value="Abhydrolase_6"/>
    <property type="match status" value="1"/>
</dbReference>
<evidence type="ECO:0000313" key="4">
    <source>
        <dbReference type="Proteomes" id="UP001352223"/>
    </source>
</evidence>
<dbReference type="InterPro" id="IPR006311">
    <property type="entry name" value="TAT_signal"/>
</dbReference>
<dbReference type="RefSeq" id="WP_324767576.1">
    <property type="nucleotide sequence ID" value="NZ_JAOZYB010000051.1"/>
</dbReference>
<feature type="signal peptide" evidence="1">
    <location>
        <begin position="1"/>
        <end position="34"/>
    </location>
</feature>
<keyword evidence="1" id="KW-0732">Signal</keyword>
<organism evidence="3 4">
    <name type="scientific">Streptomyces kunmingensis</name>
    <dbReference type="NCBI Taxonomy" id="68225"/>
    <lineage>
        <taxon>Bacteria</taxon>
        <taxon>Bacillati</taxon>
        <taxon>Actinomycetota</taxon>
        <taxon>Actinomycetes</taxon>
        <taxon>Kitasatosporales</taxon>
        <taxon>Streptomycetaceae</taxon>
        <taxon>Streptomyces</taxon>
    </lineage>
</organism>
<keyword evidence="4" id="KW-1185">Reference proteome</keyword>
<accession>A0ABU6C703</accession>
<dbReference type="PROSITE" id="PS51318">
    <property type="entry name" value="TAT"/>
    <property type="match status" value="1"/>
</dbReference>
<dbReference type="EMBL" id="JAOZYB010000051">
    <property type="protein sequence ID" value="MEB3960483.1"/>
    <property type="molecule type" value="Genomic_DNA"/>
</dbReference>
<keyword evidence="3" id="KW-0378">Hydrolase</keyword>
<dbReference type="GO" id="GO:0016787">
    <property type="term" value="F:hydrolase activity"/>
    <property type="evidence" value="ECO:0007669"/>
    <property type="project" value="UniProtKB-KW"/>
</dbReference>
<protein>
    <submittedName>
        <fullName evidence="3">Alpha/beta hydrolase</fullName>
    </submittedName>
</protein>
<dbReference type="InterPro" id="IPR029058">
    <property type="entry name" value="AB_hydrolase_fold"/>
</dbReference>
<comment type="caution">
    <text evidence="3">The sequence shown here is derived from an EMBL/GenBank/DDBJ whole genome shotgun (WGS) entry which is preliminary data.</text>
</comment>
<dbReference type="SUPFAM" id="SSF53474">
    <property type="entry name" value="alpha/beta-Hydrolases"/>
    <property type="match status" value="1"/>
</dbReference>
<evidence type="ECO:0000313" key="3">
    <source>
        <dbReference type="EMBL" id="MEB3960483.1"/>
    </source>
</evidence>
<reference evidence="3 4" key="1">
    <citation type="submission" date="2022-10" db="EMBL/GenBank/DDBJ databases">
        <authorList>
            <person name="Xie J."/>
            <person name="Shen N."/>
        </authorList>
    </citation>
    <scope>NUCLEOTIDE SEQUENCE [LARGE SCALE GENOMIC DNA]</scope>
    <source>
        <strain evidence="3 4">DSM 41681</strain>
    </source>
</reference>
<dbReference type="InterPro" id="IPR052897">
    <property type="entry name" value="Sec-Metab_Biosynth_Hydrolase"/>
</dbReference>
<dbReference type="PANTHER" id="PTHR37017:SF11">
    <property type="entry name" value="ESTERASE_LIPASE_THIOESTERASE DOMAIN-CONTAINING PROTEIN"/>
    <property type="match status" value="1"/>
</dbReference>
<proteinExistence type="predicted"/>
<feature type="domain" description="AB hydrolase-1" evidence="2">
    <location>
        <begin position="60"/>
        <end position="281"/>
    </location>
</feature>
<dbReference type="InterPro" id="IPR000073">
    <property type="entry name" value="AB_hydrolase_1"/>
</dbReference>
<name>A0ABU6C703_9ACTN</name>
<sequence>MSRRHTQPARRSRRVLFALAGAAALSAVAVPALASGAPGEGTATVSAAGTASHPATKPTVLLVHGAWADSSSWSPVIDRLQAQGYPVQALANPLRGLASDAAYVKSRIESIEGPVVLVGHSYGGAVISEAAAQEPNVKALVYVAAFTPDKGETVGALAAKDPGSHATPDALNPVPFDAGNGASGVDVYIKPDKYRDVFAGSLSARKANSLAAVQRPVNAAALEETVTDAAWRDIPSWYLVTRQDHALPPATQRFMAKRAHAHISEVNAPHAVMLTRPSTVAGLIRDAATTTR</sequence>
<dbReference type="Proteomes" id="UP001352223">
    <property type="component" value="Unassembled WGS sequence"/>
</dbReference>
<evidence type="ECO:0000259" key="2">
    <source>
        <dbReference type="Pfam" id="PF12697"/>
    </source>
</evidence>
<evidence type="ECO:0000256" key="1">
    <source>
        <dbReference type="SAM" id="SignalP"/>
    </source>
</evidence>